<dbReference type="GO" id="GO:0005634">
    <property type="term" value="C:nucleus"/>
    <property type="evidence" value="ECO:0007669"/>
    <property type="project" value="TreeGrafter"/>
</dbReference>
<dbReference type="SUPFAM" id="SSF53474">
    <property type="entry name" value="alpha/beta-Hydrolases"/>
    <property type="match status" value="1"/>
</dbReference>
<evidence type="ECO:0000259" key="2">
    <source>
        <dbReference type="Pfam" id="PF03959"/>
    </source>
</evidence>
<sequence length="262" mass="29181">MKFLCFHGATTNSEHFKKVIYHLRRNLELDGTATFYFLEALFEAEPTPDIEYECPAPNLRWFDYDHLDLSKGVKHFAEMATFNGMTSPEDGVRRAWGRYGKGVGSSAELMLDYVRNIIEDEGPFHGVIGASEGGSAAATVLFDQLGLARKHGQPCPIQCGIFFVSTPPMTEDGEGCLLCDDDDRRITIPTCHIYSEKDLLCWMAKALQNVCQEDGKTIILHEGGHTIPHTEKLMADVAEFVRRVKQGSTQETPLIVHNAAQG</sequence>
<dbReference type="GO" id="GO:0016787">
    <property type="term" value="F:hydrolase activity"/>
    <property type="evidence" value="ECO:0007669"/>
    <property type="project" value="UniProtKB-KW"/>
</dbReference>
<evidence type="ECO:0000256" key="1">
    <source>
        <dbReference type="ARBA" id="ARBA00022801"/>
    </source>
</evidence>
<proteinExistence type="predicted"/>
<dbReference type="InterPro" id="IPR029058">
    <property type="entry name" value="AB_hydrolase_fold"/>
</dbReference>
<feature type="domain" description="Serine hydrolase" evidence="2">
    <location>
        <begin position="2"/>
        <end position="233"/>
    </location>
</feature>
<dbReference type="PANTHER" id="PTHR48070:SF6">
    <property type="entry name" value="ESTERASE OVCA2"/>
    <property type="match status" value="1"/>
</dbReference>
<comment type="caution">
    <text evidence="3">The sequence shown here is derived from an EMBL/GenBank/DDBJ whole genome shotgun (WGS) entry which is preliminary data.</text>
</comment>
<dbReference type="PANTHER" id="PTHR48070">
    <property type="entry name" value="ESTERASE OVCA2"/>
    <property type="match status" value="1"/>
</dbReference>
<dbReference type="GO" id="GO:0019748">
    <property type="term" value="P:secondary metabolic process"/>
    <property type="evidence" value="ECO:0007669"/>
    <property type="project" value="TreeGrafter"/>
</dbReference>
<dbReference type="GO" id="GO:0005737">
    <property type="term" value="C:cytoplasm"/>
    <property type="evidence" value="ECO:0007669"/>
    <property type="project" value="TreeGrafter"/>
</dbReference>
<evidence type="ECO:0000313" key="4">
    <source>
        <dbReference type="Proteomes" id="UP000664521"/>
    </source>
</evidence>
<keyword evidence="4" id="KW-1185">Reference proteome</keyword>
<protein>
    <recommendedName>
        <fullName evidence="2">Serine hydrolase domain-containing protein</fullName>
    </recommendedName>
</protein>
<gene>
    <name evidence="3" type="ORF">HETSPECPRED_003716</name>
</gene>
<keyword evidence="1" id="KW-0378">Hydrolase</keyword>
<dbReference type="Gene3D" id="3.40.50.1820">
    <property type="entry name" value="alpha/beta hydrolase"/>
    <property type="match status" value="1"/>
</dbReference>
<name>A0A8H3IEY2_9LECA</name>
<dbReference type="InterPro" id="IPR005645">
    <property type="entry name" value="FSH-like_dom"/>
</dbReference>
<dbReference type="Proteomes" id="UP000664521">
    <property type="component" value="Unassembled WGS sequence"/>
</dbReference>
<dbReference type="AlphaFoldDB" id="A0A8H3IEY2"/>
<dbReference type="OrthoDB" id="2094269at2759"/>
<accession>A0A8H3IEY2</accession>
<dbReference type="Pfam" id="PF03959">
    <property type="entry name" value="FSH1"/>
    <property type="match status" value="1"/>
</dbReference>
<reference evidence="3" key="1">
    <citation type="submission" date="2021-03" db="EMBL/GenBank/DDBJ databases">
        <authorList>
            <person name="Tagirdzhanova G."/>
        </authorList>
    </citation>
    <scope>NUCLEOTIDE SEQUENCE</scope>
</reference>
<organism evidence="3 4">
    <name type="scientific">Heterodermia speciosa</name>
    <dbReference type="NCBI Taxonomy" id="116794"/>
    <lineage>
        <taxon>Eukaryota</taxon>
        <taxon>Fungi</taxon>
        <taxon>Dikarya</taxon>
        <taxon>Ascomycota</taxon>
        <taxon>Pezizomycotina</taxon>
        <taxon>Lecanoromycetes</taxon>
        <taxon>OSLEUM clade</taxon>
        <taxon>Lecanoromycetidae</taxon>
        <taxon>Caliciales</taxon>
        <taxon>Physciaceae</taxon>
        <taxon>Heterodermia</taxon>
    </lineage>
</organism>
<dbReference type="InterPro" id="IPR050593">
    <property type="entry name" value="LovG"/>
</dbReference>
<evidence type="ECO:0000313" key="3">
    <source>
        <dbReference type="EMBL" id="CAF9918280.1"/>
    </source>
</evidence>
<dbReference type="EMBL" id="CAJPDS010000022">
    <property type="protein sequence ID" value="CAF9918280.1"/>
    <property type="molecule type" value="Genomic_DNA"/>
</dbReference>